<dbReference type="Gene3D" id="1.10.10.10">
    <property type="entry name" value="Winged helix-like DNA-binding domain superfamily/Winged helix DNA-binding domain"/>
    <property type="match status" value="1"/>
</dbReference>
<dbReference type="PANTHER" id="PTHR30419">
    <property type="entry name" value="HTH-TYPE TRANSCRIPTIONAL REGULATOR YBHD"/>
    <property type="match status" value="1"/>
</dbReference>
<dbReference type="PROSITE" id="PS50931">
    <property type="entry name" value="HTH_LYSR"/>
    <property type="match status" value="1"/>
</dbReference>
<dbReference type="PRINTS" id="PR00039">
    <property type="entry name" value="HTHLYSR"/>
</dbReference>
<organism evidence="7 8">
    <name type="scientific">Streptomyces turgidiscabies</name>
    <dbReference type="NCBI Taxonomy" id="85558"/>
    <lineage>
        <taxon>Bacteria</taxon>
        <taxon>Bacillati</taxon>
        <taxon>Actinomycetota</taxon>
        <taxon>Actinomycetes</taxon>
        <taxon>Kitasatosporales</taxon>
        <taxon>Streptomycetaceae</taxon>
        <taxon>Streptomyces</taxon>
    </lineage>
</organism>
<dbReference type="Proteomes" id="UP001223072">
    <property type="component" value="Unassembled WGS sequence"/>
</dbReference>
<evidence type="ECO:0000256" key="1">
    <source>
        <dbReference type="ARBA" id="ARBA00009437"/>
    </source>
</evidence>
<accession>A0ABU0RV40</accession>
<dbReference type="InterPro" id="IPR036388">
    <property type="entry name" value="WH-like_DNA-bd_sf"/>
</dbReference>
<evidence type="ECO:0000259" key="6">
    <source>
        <dbReference type="PROSITE" id="PS50931"/>
    </source>
</evidence>
<evidence type="ECO:0000313" key="7">
    <source>
        <dbReference type="EMBL" id="MDQ0935825.1"/>
    </source>
</evidence>
<dbReference type="InterPro" id="IPR036390">
    <property type="entry name" value="WH_DNA-bd_sf"/>
</dbReference>
<proteinExistence type="inferred from homology"/>
<name>A0ABU0RV40_9ACTN</name>
<feature type="domain" description="HTH lysR-type" evidence="6">
    <location>
        <begin position="184"/>
        <end position="241"/>
    </location>
</feature>
<keyword evidence="4" id="KW-0804">Transcription</keyword>
<feature type="region of interest" description="Disordered" evidence="5">
    <location>
        <begin position="1"/>
        <end position="42"/>
    </location>
</feature>
<dbReference type="CDD" id="cd08440">
    <property type="entry name" value="PBP2_LTTR_like_4"/>
    <property type="match status" value="1"/>
</dbReference>
<comment type="similarity">
    <text evidence="1">Belongs to the LysR transcriptional regulatory family.</text>
</comment>
<dbReference type="InterPro" id="IPR050950">
    <property type="entry name" value="HTH-type_LysR_regulators"/>
</dbReference>
<reference evidence="7 8" key="1">
    <citation type="submission" date="2023-07" db="EMBL/GenBank/DDBJ databases">
        <title>Comparative genomics of wheat-associated soil bacteria to identify genetic determinants of phenazine resistance.</title>
        <authorList>
            <person name="Mouncey N."/>
        </authorList>
    </citation>
    <scope>NUCLEOTIDE SEQUENCE [LARGE SCALE GENOMIC DNA]</scope>
    <source>
        <strain evidence="7 8">W2I16</strain>
    </source>
</reference>
<gene>
    <name evidence="7" type="ORF">QFZ49_005797</name>
</gene>
<evidence type="ECO:0000256" key="4">
    <source>
        <dbReference type="ARBA" id="ARBA00023163"/>
    </source>
</evidence>
<dbReference type="Gene3D" id="3.40.190.290">
    <property type="match status" value="1"/>
</dbReference>
<dbReference type="InterPro" id="IPR000847">
    <property type="entry name" value="LysR_HTH_N"/>
</dbReference>
<keyword evidence="8" id="KW-1185">Reference proteome</keyword>
<feature type="compositionally biased region" description="Polar residues" evidence="5">
    <location>
        <begin position="10"/>
        <end position="27"/>
    </location>
</feature>
<keyword evidence="3 7" id="KW-0238">DNA-binding</keyword>
<dbReference type="EMBL" id="JAUSZS010000007">
    <property type="protein sequence ID" value="MDQ0935825.1"/>
    <property type="molecule type" value="Genomic_DNA"/>
</dbReference>
<comment type="caution">
    <text evidence="7">The sequence shown here is derived from an EMBL/GenBank/DDBJ whole genome shotgun (WGS) entry which is preliminary data.</text>
</comment>
<protein>
    <submittedName>
        <fullName evidence="7">DNA-binding transcriptional LysR family regulator</fullName>
    </submittedName>
</protein>
<dbReference type="GO" id="GO:0003677">
    <property type="term" value="F:DNA binding"/>
    <property type="evidence" value="ECO:0007669"/>
    <property type="project" value="UniProtKB-KW"/>
</dbReference>
<evidence type="ECO:0000313" key="8">
    <source>
        <dbReference type="Proteomes" id="UP001223072"/>
    </source>
</evidence>
<dbReference type="SUPFAM" id="SSF46785">
    <property type="entry name" value="Winged helix' DNA-binding domain"/>
    <property type="match status" value="1"/>
</dbReference>
<keyword evidence="2" id="KW-0805">Transcription regulation</keyword>
<evidence type="ECO:0000256" key="2">
    <source>
        <dbReference type="ARBA" id="ARBA00023015"/>
    </source>
</evidence>
<dbReference type="InterPro" id="IPR005119">
    <property type="entry name" value="LysR_subst-bd"/>
</dbReference>
<dbReference type="PANTHER" id="PTHR30419:SF8">
    <property type="entry name" value="NITROGEN ASSIMILATION TRANSCRIPTIONAL ACTIVATOR-RELATED"/>
    <property type="match status" value="1"/>
</dbReference>
<sequence>MRKVEAPSPSRATHSVRTAVATVTRSGSLRAARNRPRIRGSNSPASIIRLKYRTAKAIMMPVGATLVSPPRISSPSSPAWPPMSAASTGVRIRATSTEARLVMVSSSTAAIVAKPRAAGMAALAFSGTALGGGGRELGRSGPRCYARVSKHHVIGVQHQTEICPCDKRINSGGRALCSRAMEATTLRQLAAYAAVARAASFTAAAAEMHVSQSSLSRAVADLERQLGVQLLERDTRNVRLTAAGVETLRIAEQIVTAHRAGMKELRRFLLGESGTVAVATLPSVAAVLLPQVISDFRERRPQVAVRLLDGLERLVLDRVLSGDADFAITTVGDLPARLEHRPLVRDRFVAVLPEGHPLTDRHEITWDDLARRPFLAVGRDSSVRRLTDAAFAQIDARTRPAAEAGSIATVGGLIAAGLGVSAMPALVLPLMGAGRVVCRPLVDPVVDRRLDIALRARRTLPTVTQRFLETLDEFRLQGRALPPGVSWA</sequence>
<evidence type="ECO:0000256" key="5">
    <source>
        <dbReference type="SAM" id="MobiDB-lite"/>
    </source>
</evidence>
<evidence type="ECO:0000256" key="3">
    <source>
        <dbReference type="ARBA" id="ARBA00023125"/>
    </source>
</evidence>
<dbReference type="Pfam" id="PF03466">
    <property type="entry name" value="LysR_substrate"/>
    <property type="match status" value="1"/>
</dbReference>
<dbReference type="SUPFAM" id="SSF53850">
    <property type="entry name" value="Periplasmic binding protein-like II"/>
    <property type="match status" value="1"/>
</dbReference>
<dbReference type="Pfam" id="PF00126">
    <property type="entry name" value="HTH_1"/>
    <property type="match status" value="1"/>
</dbReference>